<keyword evidence="6 7" id="KW-0472">Membrane</keyword>
<evidence type="ECO:0000256" key="4">
    <source>
        <dbReference type="ARBA" id="ARBA00022692"/>
    </source>
</evidence>
<dbReference type="eggNOG" id="COG1175">
    <property type="taxonomic scope" value="Bacteria"/>
</dbReference>
<dbReference type="Gene3D" id="1.10.3720.10">
    <property type="entry name" value="MetI-like"/>
    <property type="match status" value="1"/>
</dbReference>
<dbReference type="EMBL" id="AFNU02000003">
    <property type="protein sequence ID" value="ERJ12922.1"/>
    <property type="molecule type" value="Genomic_DNA"/>
</dbReference>
<feature type="transmembrane region" description="Helical" evidence="7">
    <location>
        <begin position="386"/>
        <end position="408"/>
    </location>
</feature>
<dbReference type="InterPro" id="IPR035906">
    <property type="entry name" value="MetI-like_sf"/>
</dbReference>
<dbReference type="GO" id="GO:0005886">
    <property type="term" value="C:plasma membrane"/>
    <property type="evidence" value="ECO:0007669"/>
    <property type="project" value="UniProtKB-SubCell"/>
</dbReference>
<dbReference type="InParanoid" id="F7PVB3"/>
<evidence type="ECO:0000256" key="2">
    <source>
        <dbReference type="ARBA" id="ARBA00022448"/>
    </source>
</evidence>
<dbReference type="InterPro" id="IPR000515">
    <property type="entry name" value="MetI-like"/>
</dbReference>
<dbReference type="OrthoDB" id="9783714at2"/>
<dbReference type="GO" id="GO:0055085">
    <property type="term" value="P:transmembrane transport"/>
    <property type="evidence" value="ECO:0007669"/>
    <property type="project" value="InterPro"/>
</dbReference>
<dbReference type="Proteomes" id="UP000005707">
    <property type="component" value="Unassembled WGS sequence"/>
</dbReference>
<comment type="subcellular location">
    <subcellularLocation>
        <location evidence="1 7">Cell membrane</location>
        <topology evidence="1 7">Multi-pass membrane protein</topology>
    </subcellularLocation>
</comment>
<proteinExistence type="inferred from homology"/>
<dbReference type="RefSeq" id="WP_008825665.1">
    <property type="nucleotide sequence ID" value="NZ_AFNU02000003.1"/>
</dbReference>
<dbReference type="PANTHER" id="PTHR43005:SF2">
    <property type="entry name" value="INTEGRAL MEMBRANE SUGAR TRANSPORT PROTEIN"/>
    <property type="match status" value="1"/>
</dbReference>
<reference evidence="9 10" key="1">
    <citation type="journal article" date="2011" name="J. Bacteriol.">
        <title>Genome sequence of Haloplasma contractile, an unusual contractile bacterium from a deep-sea anoxic brine lake.</title>
        <authorList>
            <person name="Antunes A."/>
            <person name="Alam I."/>
            <person name="El Dorry H."/>
            <person name="Siam R."/>
            <person name="Robertson A."/>
            <person name="Bajic V.B."/>
            <person name="Stingl U."/>
        </authorList>
    </citation>
    <scope>NUCLEOTIDE SEQUENCE [LARGE SCALE GENOMIC DNA]</scope>
    <source>
        <strain evidence="9 10">SSD-17B</strain>
    </source>
</reference>
<evidence type="ECO:0000256" key="3">
    <source>
        <dbReference type="ARBA" id="ARBA00022475"/>
    </source>
</evidence>
<reference evidence="9 10" key="2">
    <citation type="journal article" date="2013" name="PLoS ONE">
        <title>INDIGO - INtegrated Data Warehouse of MIcrobial GenOmes with Examples from the Red Sea Extremophiles.</title>
        <authorList>
            <person name="Alam I."/>
            <person name="Antunes A."/>
            <person name="Kamau A.A."/>
            <person name="Ba Alawi W."/>
            <person name="Kalkatawi M."/>
            <person name="Stingl U."/>
            <person name="Bajic V.B."/>
        </authorList>
    </citation>
    <scope>NUCLEOTIDE SEQUENCE [LARGE SCALE GENOMIC DNA]</scope>
    <source>
        <strain evidence="9 10">SSD-17B</strain>
    </source>
</reference>
<keyword evidence="4 7" id="KW-0812">Transmembrane</keyword>
<sequence length="419" mass="46786">MSLRSKSNKDIVGYFLVLPTLLLLAIFSFAPILQSVRYAFFDYQLIDQQKNDMYLSPHYNIDLANENVTYINIFLNDELNNEALTTEQKATLTVEINSILRQINDDYYSIRGQLSNDEEVVKVSDELLKTIKTFNLNTQNAISALYDQDYPFQKKEDVKAIAENLSVSVITSNFVGLDNFREALTDKRMFTSLWITLKFTVVSVAFEFVLGLALAMIMNKAIRGKSLIRTLSLIPWAIPTSVAALMWLYLYNGDSGIISIVLSKLHIIDKPSVLLGNGSNALRSVIVADIWKTTPYMALLLLAGLQTIPKNLYESSSIDGANKVQQLYKITLPLLKPSILVALLFRTLDAFRVFDLIFVLTGGGPGGQTESISMYGYKLLKAQTNYGYGSTLVILMAIIVGIISFIYIKVLGVKIAGDE</sequence>
<feature type="transmembrane region" description="Helical" evidence="7">
    <location>
        <begin position="230"/>
        <end position="250"/>
    </location>
</feature>
<keyword evidence="10" id="KW-1185">Reference proteome</keyword>
<accession>F7PVB3</accession>
<comment type="similarity">
    <text evidence="7">Belongs to the binding-protein-dependent transport system permease family.</text>
</comment>
<dbReference type="SUPFAM" id="SSF161098">
    <property type="entry name" value="MetI-like"/>
    <property type="match status" value="1"/>
</dbReference>
<evidence type="ECO:0000256" key="7">
    <source>
        <dbReference type="RuleBase" id="RU363032"/>
    </source>
</evidence>
<evidence type="ECO:0000256" key="1">
    <source>
        <dbReference type="ARBA" id="ARBA00004651"/>
    </source>
</evidence>
<keyword evidence="5 7" id="KW-1133">Transmembrane helix</keyword>
<keyword evidence="2 7" id="KW-0813">Transport</keyword>
<name>F7PVB3_9MOLU</name>
<feature type="transmembrane region" description="Helical" evidence="7">
    <location>
        <begin position="12"/>
        <end position="33"/>
    </location>
</feature>
<evidence type="ECO:0000256" key="6">
    <source>
        <dbReference type="ARBA" id="ARBA00023136"/>
    </source>
</evidence>
<keyword evidence="3" id="KW-1003">Cell membrane</keyword>
<feature type="transmembrane region" description="Helical" evidence="7">
    <location>
        <begin position="193"/>
        <end position="218"/>
    </location>
</feature>
<evidence type="ECO:0000256" key="5">
    <source>
        <dbReference type="ARBA" id="ARBA00022989"/>
    </source>
</evidence>
<comment type="caution">
    <text evidence="9">The sequence shown here is derived from an EMBL/GenBank/DDBJ whole genome shotgun (WGS) entry which is preliminary data.</text>
</comment>
<feature type="domain" description="ABC transmembrane type-1" evidence="8">
    <location>
        <begin position="193"/>
        <end position="407"/>
    </location>
</feature>
<dbReference type="PANTHER" id="PTHR43005">
    <property type="entry name" value="BLR7065 PROTEIN"/>
    <property type="match status" value="1"/>
</dbReference>
<gene>
    <name evidence="9" type="ORF">HLPCO_001262</name>
</gene>
<protein>
    <submittedName>
        <fullName evidence="9">ABC transporter permease protein MalFG family protein</fullName>
    </submittedName>
</protein>
<evidence type="ECO:0000313" key="10">
    <source>
        <dbReference type="Proteomes" id="UP000005707"/>
    </source>
</evidence>
<organism evidence="9 10">
    <name type="scientific">Haloplasma contractile SSD-17B</name>
    <dbReference type="NCBI Taxonomy" id="1033810"/>
    <lineage>
        <taxon>Bacteria</taxon>
        <taxon>Bacillati</taxon>
        <taxon>Mycoplasmatota</taxon>
        <taxon>Mollicutes</taxon>
        <taxon>Haloplasmatales</taxon>
        <taxon>Haloplasmataceae</taxon>
        <taxon>Haloplasma</taxon>
    </lineage>
</organism>
<evidence type="ECO:0000313" key="9">
    <source>
        <dbReference type="EMBL" id="ERJ12922.1"/>
    </source>
</evidence>
<evidence type="ECO:0000259" key="8">
    <source>
        <dbReference type="PROSITE" id="PS50928"/>
    </source>
</evidence>
<dbReference type="PROSITE" id="PS50928">
    <property type="entry name" value="ABC_TM1"/>
    <property type="match status" value="1"/>
</dbReference>
<dbReference type="AlphaFoldDB" id="F7PVB3"/>
<dbReference type="STRING" id="1033810.HLPCO_001262"/>
<dbReference type="Pfam" id="PF00528">
    <property type="entry name" value="BPD_transp_1"/>
    <property type="match status" value="1"/>
</dbReference>
<dbReference type="CDD" id="cd06261">
    <property type="entry name" value="TM_PBP2"/>
    <property type="match status" value="1"/>
</dbReference>